<dbReference type="InterPro" id="IPR001841">
    <property type="entry name" value="Znf_RING"/>
</dbReference>
<keyword evidence="23" id="KW-1185">Reference proteome</keyword>
<dbReference type="OrthoDB" id="1305878at2759"/>
<dbReference type="OMA" id="CTNCESK"/>
<evidence type="ECO:0000256" key="16">
    <source>
        <dbReference type="ARBA" id="ARBA00029800"/>
    </source>
</evidence>
<evidence type="ECO:0000256" key="11">
    <source>
        <dbReference type="ARBA" id="ARBA00022776"/>
    </source>
</evidence>
<dbReference type="SMART" id="SM00240">
    <property type="entry name" value="FHA"/>
    <property type="match status" value="1"/>
</dbReference>
<organism evidence="22">
    <name type="scientific">Amphimedon queenslandica</name>
    <name type="common">Sponge</name>
    <dbReference type="NCBI Taxonomy" id="400682"/>
    <lineage>
        <taxon>Eukaryota</taxon>
        <taxon>Metazoa</taxon>
        <taxon>Porifera</taxon>
        <taxon>Demospongiae</taxon>
        <taxon>Heteroscleromorpha</taxon>
        <taxon>Haplosclerida</taxon>
        <taxon>Niphatidae</taxon>
        <taxon>Amphimedon</taxon>
    </lineage>
</organism>
<keyword evidence="9" id="KW-0479">Metal-binding</keyword>
<evidence type="ECO:0000256" key="12">
    <source>
        <dbReference type="ARBA" id="ARBA00022786"/>
    </source>
</evidence>
<dbReference type="Pfam" id="PF17979">
    <property type="entry name" value="zf-CRD"/>
    <property type="match status" value="1"/>
</dbReference>
<keyword evidence="15" id="KW-0131">Cell cycle</keyword>
<dbReference type="SUPFAM" id="SSF57850">
    <property type="entry name" value="RING/U-box"/>
    <property type="match status" value="1"/>
</dbReference>
<sequence length="561" mass="63222">MSQDTLPEDPWGLLVSLDEDSEKRFPIIRPEFKIGRNKDCDIAILNNKHVSSCHCSIIKDEEGVIWCKDTSTNGTLVNGVKINKEQVRLCDSQIIRIVFRKGSSNMNVSYKFVNLCPSDSTASLDATQEYLNTLETDKESSPINTKTKCSTPPPIEVNEEKKAAVTDSGDPPKLELNKKDSIEETLLCQICQEILHDCVSLQPCTHTYCAGCYSDWMSYSNECPSCRLKVERITKNFIVNNLVSAYLRSNPGKKRPEEDLKELDEKNKIDKDMMLPKAKRRKRLSWDEEESEDYSDDDDEDDDDISSSSGPDPLTIALGRFESEFRDLESSVIALKSRSAMSVKSCFVPPTKCRQCPSYAGPSHAVSTRSSFTCSPSTNHVLCMCCMLPMPDRRSESDLSIPPQKCDICSKSFCHMYWGCGCTAGGCLNQFKDVTYDESTLGRIINDNSYESKVLKDYLREKGLAFKDMINTCLDKLDNGTYSAPDTRSARISSCSRTCFACALKNMKDLAFQYRSDISSEELPDSVTDRPNCHWGRQCRTQVHNTGHAKTYNHICPQTRF</sequence>
<comment type="subcellular location">
    <subcellularLocation>
        <location evidence="2">Nucleus</location>
        <location evidence="2">PML body</location>
    </subcellularLocation>
</comment>
<dbReference type="InParanoid" id="A0A1X7UEF5"/>
<keyword evidence="14" id="KW-0539">Nucleus</keyword>
<dbReference type="InterPro" id="IPR052256">
    <property type="entry name" value="E3_ubiquitin-ligase_CHFR"/>
</dbReference>
<evidence type="ECO:0000313" key="22">
    <source>
        <dbReference type="EnsemblMetazoa" id="Aqu2.1.26025_001"/>
    </source>
</evidence>
<evidence type="ECO:0000256" key="17">
    <source>
        <dbReference type="ARBA" id="ARBA00031332"/>
    </source>
</evidence>
<dbReference type="EnsemblMetazoa" id="Aqu2.1.26025_001">
    <property type="protein sequence ID" value="Aqu2.1.26025_001"/>
    <property type="gene ID" value="Aqu2.1.26025"/>
</dbReference>
<dbReference type="EC" id="2.3.2.27" evidence="5"/>
<keyword evidence="12" id="KW-0833">Ubl conjugation pathway</keyword>
<comment type="catalytic activity">
    <reaction evidence="1">
        <text>S-ubiquitinyl-[E2 ubiquitin-conjugating enzyme]-L-cysteine + [acceptor protein]-L-lysine = [E2 ubiquitin-conjugating enzyme]-L-cysteine + N(6)-ubiquitinyl-[acceptor protein]-L-lysine.</text>
        <dbReference type="EC" id="2.3.2.27"/>
    </reaction>
</comment>
<gene>
    <name evidence="22" type="primary">100642149</name>
</gene>
<dbReference type="InterPro" id="IPR008984">
    <property type="entry name" value="SMAD_FHA_dom_sf"/>
</dbReference>
<proteinExistence type="inferred from homology"/>
<feature type="domain" description="RING-type" evidence="21">
    <location>
        <begin position="188"/>
        <end position="227"/>
    </location>
</feature>
<feature type="region of interest" description="Disordered" evidence="19">
    <location>
        <begin position="250"/>
        <end position="314"/>
    </location>
</feature>
<comment type="pathway">
    <text evidence="3">Protein modification; protein ubiquitination.</text>
</comment>
<evidence type="ECO:0000256" key="19">
    <source>
        <dbReference type="SAM" id="MobiDB-lite"/>
    </source>
</evidence>
<evidence type="ECO:0000259" key="21">
    <source>
        <dbReference type="PROSITE" id="PS50089"/>
    </source>
</evidence>
<dbReference type="PANTHER" id="PTHR16079:SF4">
    <property type="entry name" value="E3 UBIQUITIN-PROTEIN LIGASE CHFR"/>
    <property type="match status" value="1"/>
</dbReference>
<keyword evidence="7" id="KW-0132">Cell division</keyword>
<keyword evidence="8" id="KW-0808">Transferase</keyword>
<dbReference type="Gene3D" id="3.30.40.10">
    <property type="entry name" value="Zinc/RING finger domain, C3HC4 (zinc finger)"/>
    <property type="match status" value="1"/>
</dbReference>
<name>A0A1X7UEF5_AMPQE</name>
<feature type="compositionally biased region" description="Polar residues" evidence="19">
    <location>
        <begin position="141"/>
        <end position="150"/>
    </location>
</feature>
<evidence type="ECO:0000256" key="1">
    <source>
        <dbReference type="ARBA" id="ARBA00000900"/>
    </source>
</evidence>
<dbReference type="SUPFAM" id="SSF49879">
    <property type="entry name" value="SMAD/FHA domain"/>
    <property type="match status" value="1"/>
</dbReference>
<feature type="domain" description="FHA" evidence="20">
    <location>
        <begin position="32"/>
        <end position="82"/>
    </location>
</feature>
<dbReference type="Gene3D" id="2.60.200.20">
    <property type="match status" value="1"/>
</dbReference>
<dbReference type="InterPro" id="IPR013083">
    <property type="entry name" value="Znf_RING/FYVE/PHD"/>
</dbReference>
<keyword evidence="13" id="KW-0862">Zinc</keyword>
<dbReference type="Gene3D" id="3.30.40.140">
    <property type="match status" value="1"/>
</dbReference>
<evidence type="ECO:0000313" key="23">
    <source>
        <dbReference type="Proteomes" id="UP000007879"/>
    </source>
</evidence>
<dbReference type="STRING" id="400682.A0A1X7UEF5"/>
<evidence type="ECO:0000259" key="20">
    <source>
        <dbReference type="PROSITE" id="PS50006"/>
    </source>
</evidence>
<evidence type="ECO:0000256" key="13">
    <source>
        <dbReference type="ARBA" id="ARBA00022833"/>
    </source>
</evidence>
<accession>A0A1X7UEF5</accession>
<evidence type="ECO:0000256" key="6">
    <source>
        <dbReference type="ARBA" id="ARBA00017908"/>
    </source>
</evidence>
<reference evidence="22" key="2">
    <citation type="submission" date="2017-05" db="UniProtKB">
        <authorList>
            <consortium name="EnsemblMetazoa"/>
        </authorList>
    </citation>
    <scope>IDENTIFICATION</scope>
</reference>
<dbReference type="Proteomes" id="UP000007879">
    <property type="component" value="Unassembled WGS sequence"/>
</dbReference>
<dbReference type="Pfam" id="PF13923">
    <property type="entry name" value="zf-C3HC4_2"/>
    <property type="match status" value="1"/>
</dbReference>
<dbReference type="InterPro" id="IPR000253">
    <property type="entry name" value="FHA_dom"/>
</dbReference>
<evidence type="ECO:0000256" key="18">
    <source>
        <dbReference type="PROSITE-ProRule" id="PRU00175"/>
    </source>
</evidence>
<dbReference type="SMART" id="SM00184">
    <property type="entry name" value="RING"/>
    <property type="match status" value="1"/>
</dbReference>
<dbReference type="KEGG" id="aqu:100642149"/>
<dbReference type="UniPathway" id="UPA00143"/>
<evidence type="ECO:0000256" key="7">
    <source>
        <dbReference type="ARBA" id="ARBA00022618"/>
    </source>
</evidence>
<evidence type="ECO:0000256" key="15">
    <source>
        <dbReference type="ARBA" id="ARBA00023306"/>
    </source>
</evidence>
<reference evidence="23" key="1">
    <citation type="journal article" date="2010" name="Nature">
        <title>The Amphimedon queenslandica genome and the evolution of animal complexity.</title>
        <authorList>
            <person name="Srivastava M."/>
            <person name="Simakov O."/>
            <person name="Chapman J."/>
            <person name="Fahey B."/>
            <person name="Gauthier M.E."/>
            <person name="Mitros T."/>
            <person name="Richards G.S."/>
            <person name="Conaco C."/>
            <person name="Dacre M."/>
            <person name="Hellsten U."/>
            <person name="Larroux C."/>
            <person name="Putnam N.H."/>
            <person name="Stanke M."/>
            <person name="Adamska M."/>
            <person name="Darling A."/>
            <person name="Degnan S.M."/>
            <person name="Oakley T.H."/>
            <person name="Plachetzki D.C."/>
            <person name="Zhai Y."/>
            <person name="Adamski M."/>
            <person name="Calcino A."/>
            <person name="Cummins S.F."/>
            <person name="Goodstein D.M."/>
            <person name="Harris C."/>
            <person name="Jackson D.J."/>
            <person name="Leys S.P."/>
            <person name="Shu S."/>
            <person name="Woodcroft B.J."/>
            <person name="Vervoort M."/>
            <person name="Kosik K.S."/>
            <person name="Manning G."/>
            <person name="Degnan B.M."/>
            <person name="Rokhsar D.S."/>
        </authorList>
    </citation>
    <scope>NUCLEOTIDE SEQUENCE [LARGE SCALE GENOMIC DNA]</scope>
</reference>
<evidence type="ECO:0000256" key="5">
    <source>
        <dbReference type="ARBA" id="ARBA00012483"/>
    </source>
</evidence>
<dbReference type="Pfam" id="PF00498">
    <property type="entry name" value="FHA"/>
    <property type="match status" value="1"/>
</dbReference>
<dbReference type="GO" id="GO:0006511">
    <property type="term" value="P:ubiquitin-dependent protein catabolic process"/>
    <property type="evidence" value="ECO:0007669"/>
    <property type="project" value="TreeGrafter"/>
</dbReference>
<dbReference type="AlphaFoldDB" id="A0A1X7UEF5"/>
<keyword evidence="11" id="KW-0498">Mitosis</keyword>
<keyword evidence="10 18" id="KW-0863">Zinc-finger</keyword>
<dbReference type="eggNOG" id="KOG0802">
    <property type="taxonomic scope" value="Eukaryota"/>
</dbReference>
<dbReference type="GO" id="GO:0016567">
    <property type="term" value="P:protein ubiquitination"/>
    <property type="evidence" value="ECO:0007669"/>
    <property type="project" value="UniProtKB-UniPathway"/>
</dbReference>
<dbReference type="EnsemblMetazoa" id="XM_019999272.1">
    <property type="protein sequence ID" value="XP_019854831.1"/>
    <property type="gene ID" value="LOC100642149"/>
</dbReference>
<dbReference type="PANTHER" id="PTHR16079">
    <property type="entry name" value="UBIQUITIN LIGASE PROTEIN CHFR"/>
    <property type="match status" value="1"/>
</dbReference>
<feature type="region of interest" description="Disordered" evidence="19">
    <location>
        <begin position="136"/>
        <end position="175"/>
    </location>
</feature>
<evidence type="ECO:0000256" key="4">
    <source>
        <dbReference type="ARBA" id="ARBA00005797"/>
    </source>
</evidence>
<feature type="compositionally biased region" description="Basic and acidic residues" evidence="19">
    <location>
        <begin position="254"/>
        <end position="274"/>
    </location>
</feature>
<dbReference type="FunFam" id="3.30.40.10:FF:000203">
    <property type="entry name" value="E3 ubiquitin-protein ligase CHFR isoform X1"/>
    <property type="match status" value="1"/>
</dbReference>
<feature type="compositionally biased region" description="Basic and acidic residues" evidence="19">
    <location>
        <begin position="158"/>
        <end position="175"/>
    </location>
</feature>
<dbReference type="CDD" id="cd22672">
    <property type="entry name" value="FHA_CHFR"/>
    <property type="match status" value="1"/>
</dbReference>
<dbReference type="PROSITE" id="PS50089">
    <property type="entry name" value="ZF_RING_2"/>
    <property type="match status" value="1"/>
</dbReference>
<dbReference type="PROSITE" id="PS00518">
    <property type="entry name" value="ZF_RING_1"/>
    <property type="match status" value="1"/>
</dbReference>
<dbReference type="InterPro" id="IPR040909">
    <property type="entry name" value="CHFR_Znf-CRD"/>
</dbReference>
<feature type="compositionally biased region" description="Acidic residues" evidence="19">
    <location>
        <begin position="287"/>
        <end position="305"/>
    </location>
</feature>
<dbReference type="InterPro" id="IPR017907">
    <property type="entry name" value="Znf_RING_CS"/>
</dbReference>
<dbReference type="CDD" id="cd16503">
    <property type="entry name" value="RING-HC_CHFR"/>
    <property type="match status" value="1"/>
</dbReference>
<dbReference type="GO" id="GO:0008270">
    <property type="term" value="F:zinc ion binding"/>
    <property type="evidence" value="ECO:0007669"/>
    <property type="project" value="UniProtKB-KW"/>
</dbReference>
<evidence type="ECO:0000256" key="14">
    <source>
        <dbReference type="ARBA" id="ARBA00023242"/>
    </source>
</evidence>
<dbReference type="GO" id="GO:0061630">
    <property type="term" value="F:ubiquitin protein ligase activity"/>
    <property type="evidence" value="ECO:0007669"/>
    <property type="project" value="UniProtKB-EC"/>
</dbReference>
<evidence type="ECO:0000256" key="9">
    <source>
        <dbReference type="ARBA" id="ARBA00022723"/>
    </source>
</evidence>
<dbReference type="PROSITE" id="PS50006">
    <property type="entry name" value="FHA_DOMAIN"/>
    <property type="match status" value="1"/>
</dbReference>
<comment type="similarity">
    <text evidence="4">Belongs to the CHFR family.</text>
</comment>
<dbReference type="GO" id="GO:0051301">
    <property type="term" value="P:cell division"/>
    <property type="evidence" value="ECO:0007669"/>
    <property type="project" value="UniProtKB-KW"/>
</dbReference>
<evidence type="ECO:0000256" key="2">
    <source>
        <dbReference type="ARBA" id="ARBA00004322"/>
    </source>
</evidence>
<evidence type="ECO:0000256" key="8">
    <source>
        <dbReference type="ARBA" id="ARBA00022679"/>
    </source>
</evidence>
<evidence type="ECO:0000256" key="3">
    <source>
        <dbReference type="ARBA" id="ARBA00004906"/>
    </source>
</evidence>
<evidence type="ECO:0000256" key="10">
    <source>
        <dbReference type="ARBA" id="ARBA00022771"/>
    </source>
</evidence>
<protein>
    <recommendedName>
        <fullName evidence="6">E3 ubiquitin-protein ligase CHFR</fullName>
        <ecNumber evidence="5">2.3.2.27</ecNumber>
    </recommendedName>
    <alternativeName>
        <fullName evidence="17">Checkpoint with forkhead and RING finger domains protein</fullName>
    </alternativeName>
    <alternativeName>
        <fullName evidence="16">RING-type E3 ubiquitin transferase CHFR</fullName>
    </alternativeName>
</protein>
<dbReference type="GO" id="GO:0005634">
    <property type="term" value="C:nucleus"/>
    <property type="evidence" value="ECO:0007669"/>
    <property type="project" value="TreeGrafter"/>
</dbReference>